<dbReference type="RefSeq" id="WP_317541253.1">
    <property type="nucleotide sequence ID" value="NZ_JAWLKB010000004.1"/>
</dbReference>
<dbReference type="EMBL" id="JAWLKB010000004">
    <property type="protein sequence ID" value="MDV6267042.1"/>
    <property type="molecule type" value="Genomic_DNA"/>
</dbReference>
<sequence length="274" mass="30216">MSTPERYQPIAAPAVQSTEISQATAVEQARAVAEVQAAVVVAQQVPRDMNRAESDMRYVCGRLSMANRAFYSVPNRGTGPTVHLMRELARIWGNIQYGVTELRRDDVKGESEIQAFAWDVQTNVRSVRNFIAPHERMKGKSRQKLTDLGDIYLSNQNVGARAVRECIATVLPTYFTEEAQDLCRTTLENGEGEPLSARIDKMVGAFSGIGIKLEQLETKLDRKRGMWTPADVATMGVTYTSITREGVDKAEVFPPARTTAAEITGTTTNEEATA</sequence>
<name>A0ABU4BS38_RHOGO</name>
<accession>A0ABU4BS38</accession>
<organism evidence="1 2">
    <name type="scientific">Rhodococcus globerulus</name>
    <dbReference type="NCBI Taxonomy" id="33008"/>
    <lineage>
        <taxon>Bacteria</taxon>
        <taxon>Bacillati</taxon>
        <taxon>Actinomycetota</taxon>
        <taxon>Actinomycetes</taxon>
        <taxon>Mycobacteriales</taxon>
        <taxon>Nocardiaceae</taxon>
        <taxon>Rhodococcus</taxon>
    </lineage>
</organism>
<keyword evidence="2" id="KW-1185">Reference proteome</keyword>
<reference evidence="1 2" key="1">
    <citation type="submission" date="2023-10" db="EMBL/GenBank/DDBJ databases">
        <title>Development of a sustainable strategy for remediation of hydrocarbon-contaminated territories based on the waste exchange concept.</title>
        <authorList>
            <person name="Krivoruchko A."/>
        </authorList>
    </citation>
    <scope>NUCLEOTIDE SEQUENCE [LARGE SCALE GENOMIC DNA]</scope>
    <source>
        <strain evidence="1 2">IEGM 1203</strain>
    </source>
</reference>
<evidence type="ECO:0000313" key="2">
    <source>
        <dbReference type="Proteomes" id="UP001185927"/>
    </source>
</evidence>
<protein>
    <submittedName>
        <fullName evidence="1">Uncharacterized protein</fullName>
    </submittedName>
</protein>
<evidence type="ECO:0000313" key="1">
    <source>
        <dbReference type="EMBL" id="MDV6267042.1"/>
    </source>
</evidence>
<proteinExistence type="predicted"/>
<gene>
    <name evidence="1" type="ORF">R3Q16_10550</name>
</gene>
<comment type="caution">
    <text evidence="1">The sequence shown here is derived from an EMBL/GenBank/DDBJ whole genome shotgun (WGS) entry which is preliminary data.</text>
</comment>
<dbReference type="Proteomes" id="UP001185927">
    <property type="component" value="Unassembled WGS sequence"/>
</dbReference>